<evidence type="ECO:0000256" key="5">
    <source>
        <dbReference type="ARBA" id="ARBA00031983"/>
    </source>
</evidence>
<evidence type="ECO:0000256" key="18">
    <source>
        <dbReference type="ARBA" id="ARBA00083890"/>
    </source>
</evidence>
<evidence type="ECO:0000256" key="1">
    <source>
        <dbReference type="ARBA" id="ARBA00000274"/>
    </source>
</evidence>
<comment type="similarity">
    <text evidence="2">Belongs to the LOG family.</text>
</comment>
<evidence type="ECO:0000256" key="9">
    <source>
        <dbReference type="ARBA" id="ARBA00052113"/>
    </source>
</evidence>
<dbReference type="FunFam" id="3.40.50.450:FF:000007">
    <property type="entry name" value="LOG family protein ygdH"/>
    <property type="match status" value="1"/>
</dbReference>
<dbReference type="OrthoDB" id="9801098at2"/>
<gene>
    <name evidence="21" type="ordered locus">Shew_2755</name>
</gene>
<keyword evidence="4" id="KW-0378">Hydrolase</keyword>
<dbReference type="PANTHER" id="PTHR43393:SF1">
    <property type="entry name" value="PYRIMIDINE_PURINE NUCLEOTIDE 5'-MONOPHOSPHATE NUCLEOSIDASE"/>
    <property type="match status" value="1"/>
</dbReference>
<name>A3QGM3_SHELP</name>
<dbReference type="Gene3D" id="3.40.50.450">
    <property type="match status" value="1"/>
</dbReference>
<reference evidence="21 22" key="1">
    <citation type="submission" date="2007-03" db="EMBL/GenBank/DDBJ databases">
        <title>Complete sequence of Shewanella loihica PV-4.</title>
        <authorList>
            <consortium name="US DOE Joint Genome Institute"/>
            <person name="Copeland A."/>
            <person name="Lucas S."/>
            <person name="Lapidus A."/>
            <person name="Barry K."/>
            <person name="Detter J.C."/>
            <person name="Glavina del Rio T."/>
            <person name="Hammon N."/>
            <person name="Israni S."/>
            <person name="Dalin E."/>
            <person name="Tice H."/>
            <person name="Pitluck S."/>
            <person name="Chain P."/>
            <person name="Malfatti S."/>
            <person name="Shin M."/>
            <person name="Vergez L."/>
            <person name="Schmutz J."/>
            <person name="Larimer F."/>
            <person name="Land M."/>
            <person name="Hauser L."/>
            <person name="Kyrpides N."/>
            <person name="Mikhailova N."/>
            <person name="Romine M.F."/>
            <person name="Serres G."/>
            <person name="Fredrickson J."/>
            <person name="Tiedje J."/>
            <person name="Richardson P."/>
        </authorList>
    </citation>
    <scope>NUCLEOTIDE SEQUENCE [LARGE SCALE GENOMIC DNA]</scope>
    <source>
        <strain evidence="22">ATCC BAA-1088 / PV-4</strain>
    </source>
</reference>
<dbReference type="Pfam" id="PF14793">
    <property type="entry name" value="DUF4478"/>
    <property type="match status" value="1"/>
</dbReference>
<organism evidence="21 22">
    <name type="scientific">Shewanella loihica (strain ATCC BAA-1088 / PV-4)</name>
    <dbReference type="NCBI Taxonomy" id="323850"/>
    <lineage>
        <taxon>Bacteria</taxon>
        <taxon>Pseudomonadati</taxon>
        <taxon>Pseudomonadota</taxon>
        <taxon>Gammaproteobacteria</taxon>
        <taxon>Alteromonadales</taxon>
        <taxon>Shewanellaceae</taxon>
        <taxon>Shewanella</taxon>
    </lineage>
</organism>
<dbReference type="Pfam" id="PF11892">
    <property type="entry name" value="PpnN_C"/>
    <property type="match status" value="1"/>
</dbReference>
<comment type="catalytic activity">
    <reaction evidence="9">
        <text>IMP + H2O = hypoxanthine + D-ribose 5-phosphate</text>
        <dbReference type="Rhea" id="RHEA:20469"/>
        <dbReference type="ChEBI" id="CHEBI:15377"/>
        <dbReference type="ChEBI" id="CHEBI:17368"/>
        <dbReference type="ChEBI" id="CHEBI:58053"/>
        <dbReference type="ChEBI" id="CHEBI:78346"/>
    </reaction>
</comment>
<evidence type="ECO:0000313" key="21">
    <source>
        <dbReference type="EMBL" id="ABO24621.1"/>
    </source>
</evidence>
<dbReference type="InterPro" id="IPR049788">
    <property type="entry name" value="PpnN"/>
</dbReference>
<evidence type="ECO:0000256" key="7">
    <source>
        <dbReference type="ARBA" id="ARBA00050647"/>
    </source>
</evidence>
<comment type="catalytic activity">
    <reaction evidence="10">
        <text>CMP + H2O = cytosine + D-ribose 5-phosphate</text>
        <dbReference type="Rhea" id="RHEA:30075"/>
        <dbReference type="ChEBI" id="CHEBI:15377"/>
        <dbReference type="ChEBI" id="CHEBI:16040"/>
        <dbReference type="ChEBI" id="CHEBI:60377"/>
        <dbReference type="ChEBI" id="CHEBI:78346"/>
        <dbReference type="EC" id="3.2.2.10"/>
    </reaction>
</comment>
<dbReference type="InterPro" id="IPR052341">
    <property type="entry name" value="LOG_family_nucleotidases"/>
</dbReference>
<protein>
    <recommendedName>
        <fullName evidence="13">Pyrimidine/purine nucleotide 5'-monophosphate nucleosidase</fullName>
        <ecNumber evidence="12">3.2.2.10</ecNumber>
        <ecNumber evidence="3">3.2.2.4</ecNumber>
    </recommendedName>
    <alternativeName>
        <fullName evidence="5">AMP nucleosidase</fullName>
    </alternativeName>
    <alternativeName>
        <fullName evidence="16">CMP nucleosidase</fullName>
    </alternativeName>
    <alternativeName>
        <fullName evidence="15">GMP nucleosidase</fullName>
    </alternativeName>
    <alternativeName>
        <fullName evidence="17">IMP nucleosidase</fullName>
    </alternativeName>
    <alternativeName>
        <fullName evidence="18">UMP nucleosidase</fullName>
    </alternativeName>
    <alternativeName>
        <fullName evidence="14">dTMP nucleosidase</fullName>
    </alternativeName>
</protein>
<feature type="domain" description="Pyrimidine/purine nucleotide 5'-monophosphate nucleosidase N-terminal" evidence="20">
    <location>
        <begin position="4"/>
        <end position="110"/>
    </location>
</feature>
<dbReference type="EMBL" id="CP000606">
    <property type="protein sequence ID" value="ABO24621.1"/>
    <property type="molecule type" value="Genomic_DNA"/>
</dbReference>
<dbReference type="SUPFAM" id="SSF102405">
    <property type="entry name" value="MCP/YpsA-like"/>
    <property type="match status" value="1"/>
</dbReference>
<comment type="catalytic activity">
    <reaction evidence="8">
        <text>GMP + H2O = guanine + D-ribose 5-phosphate</text>
        <dbReference type="Rhea" id="RHEA:52708"/>
        <dbReference type="ChEBI" id="CHEBI:15377"/>
        <dbReference type="ChEBI" id="CHEBI:16235"/>
        <dbReference type="ChEBI" id="CHEBI:58115"/>
        <dbReference type="ChEBI" id="CHEBI:78346"/>
    </reaction>
</comment>
<dbReference type="Proteomes" id="UP000001558">
    <property type="component" value="Chromosome"/>
</dbReference>
<comment type="catalytic activity">
    <reaction evidence="6">
        <text>dTMP + H2O = 2-deoxy-D-ribose 5-phosphate + thymine</text>
        <dbReference type="Rhea" id="RHEA:52712"/>
        <dbReference type="ChEBI" id="CHEBI:15377"/>
        <dbReference type="ChEBI" id="CHEBI:17821"/>
        <dbReference type="ChEBI" id="CHEBI:62877"/>
        <dbReference type="ChEBI" id="CHEBI:63528"/>
    </reaction>
</comment>
<keyword evidence="22" id="KW-1185">Reference proteome</keyword>
<evidence type="ECO:0000256" key="10">
    <source>
        <dbReference type="ARBA" id="ARBA00052189"/>
    </source>
</evidence>
<dbReference type="STRING" id="323850.Shew_2755"/>
<dbReference type="RefSeq" id="WP_011866552.1">
    <property type="nucleotide sequence ID" value="NC_009092.1"/>
</dbReference>
<dbReference type="InterPro" id="IPR027820">
    <property type="entry name" value="PpnN_N"/>
</dbReference>
<evidence type="ECO:0000256" key="3">
    <source>
        <dbReference type="ARBA" id="ARBA00011985"/>
    </source>
</evidence>
<proteinExistence type="inferred from homology"/>
<evidence type="ECO:0000256" key="15">
    <source>
        <dbReference type="ARBA" id="ARBA00082430"/>
    </source>
</evidence>
<dbReference type="EC" id="3.2.2.4" evidence="3"/>
<evidence type="ECO:0000256" key="14">
    <source>
        <dbReference type="ARBA" id="ARBA00078101"/>
    </source>
</evidence>
<evidence type="ECO:0000256" key="17">
    <source>
        <dbReference type="ARBA" id="ARBA00083539"/>
    </source>
</evidence>
<dbReference type="NCBIfam" id="NF038390">
    <property type="entry name" value="Nsidase_PpnN"/>
    <property type="match status" value="1"/>
</dbReference>
<evidence type="ECO:0000256" key="2">
    <source>
        <dbReference type="ARBA" id="ARBA00006763"/>
    </source>
</evidence>
<comment type="catalytic activity">
    <reaction evidence="11">
        <text>a pyrimidine ribonucleoside 5'-phosphate + H2O = a pyrimidine nucleobase + D-ribose 5-phosphate</text>
        <dbReference type="Rhea" id="RHEA:13425"/>
        <dbReference type="ChEBI" id="CHEBI:15377"/>
        <dbReference type="ChEBI" id="CHEBI:26432"/>
        <dbReference type="ChEBI" id="CHEBI:78346"/>
        <dbReference type="ChEBI" id="CHEBI:138238"/>
        <dbReference type="EC" id="3.2.2.10"/>
    </reaction>
</comment>
<dbReference type="GO" id="GO:0047405">
    <property type="term" value="F:pyrimidine-5'-nucleotide nucleosidase activity"/>
    <property type="evidence" value="ECO:0007669"/>
    <property type="project" value="UniProtKB-EC"/>
</dbReference>
<evidence type="ECO:0000256" key="11">
    <source>
        <dbReference type="ARBA" id="ARBA00052586"/>
    </source>
</evidence>
<feature type="domain" description="Pyrimidine/purine nucleotide 5'-monophosphate nucleosidase C-terminal" evidence="19">
    <location>
        <begin position="329"/>
        <end position="448"/>
    </location>
</feature>
<evidence type="ECO:0000256" key="12">
    <source>
        <dbReference type="ARBA" id="ARBA00066754"/>
    </source>
</evidence>
<accession>A3QGM3</accession>
<comment type="catalytic activity">
    <reaction evidence="7">
        <text>UMP + H2O = D-ribose 5-phosphate + uracil</text>
        <dbReference type="Rhea" id="RHEA:52704"/>
        <dbReference type="ChEBI" id="CHEBI:15377"/>
        <dbReference type="ChEBI" id="CHEBI:17568"/>
        <dbReference type="ChEBI" id="CHEBI:57865"/>
        <dbReference type="ChEBI" id="CHEBI:78346"/>
    </reaction>
</comment>
<evidence type="ECO:0000256" key="16">
    <source>
        <dbReference type="ARBA" id="ARBA00082596"/>
    </source>
</evidence>
<dbReference type="EC" id="3.2.2.10" evidence="12"/>
<evidence type="ECO:0000256" key="4">
    <source>
        <dbReference type="ARBA" id="ARBA00022801"/>
    </source>
</evidence>
<evidence type="ECO:0000313" key="22">
    <source>
        <dbReference type="Proteomes" id="UP000001558"/>
    </source>
</evidence>
<comment type="catalytic activity">
    <reaction evidence="1">
        <text>AMP + H2O = D-ribose 5-phosphate + adenine</text>
        <dbReference type="Rhea" id="RHEA:20129"/>
        <dbReference type="ChEBI" id="CHEBI:15377"/>
        <dbReference type="ChEBI" id="CHEBI:16708"/>
        <dbReference type="ChEBI" id="CHEBI:78346"/>
        <dbReference type="ChEBI" id="CHEBI:456215"/>
        <dbReference type="EC" id="3.2.2.4"/>
    </reaction>
</comment>
<dbReference type="HOGENOM" id="CLU_047550_0_0_6"/>
<dbReference type="InterPro" id="IPR037153">
    <property type="entry name" value="PpnN-like_sf"/>
</dbReference>
<dbReference type="eggNOG" id="COG1611">
    <property type="taxonomic scope" value="Bacteria"/>
</dbReference>
<evidence type="ECO:0000259" key="20">
    <source>
        <dbReference type="Pfam" id="PF14793"/>
    </source>
</evidence>
<dbReference type="InterPro" id="IPR031100">
    <property type="entry name" value="LOG_fam"/>
</dbReference>
<sequence length="450" mass="50462">MIVNISPRGSMDQLSQLEVDRLKQNASSELYQLFRSCSLAVLASGLKSDNACTLFEQYSNFNINVLRRERGIKIELVNPPEAAFVDGNIIAGIQEHLFAVLRDIVYLSDRYDNLKHINLTNSSHITNVVFDILRNAQVIPRQDPNLVVCWGGHSIDENEYQYTREVGYELGLRSMDICTGCGPGAMEGPMKGAAIGHAKQRVRTARYVGLTEPSIIAAEPPNQIVNELVILPDIEKRLEAFVRLGHGIVIFPGGAGTAEELLYLLGILLNKENANIPFPLVLTGPRESADYFTKIDEFVAATLGEEAQSKYEIVIDDPVRVARIMSHGMTVIKQHRRDTGDSYQYNWSLKIEPEFQLPFVPDHEIMSNLNLYYQPNKADLAANLRRAFSGIVAGNVKMDTMREIERSGPFELRGDKQLMKLMDTLLQAFVDQQRMKLPGSAYVPCYRIAT</sequence>
<dbReference type="AlphaFoldDB" id="A3QGM3"/>
<dbReference type="GO" id="GO:0005829">
    <property type="term" value="C:cytosol"/>
    <property type="evidence" value="ECO:0007669"/>
    <property type="project" value="TreeGrafter"/>
</dbReference>
<dbReference type="Pfam" id="PF03641">
    <property type="entry name" value="Lysine_decarbox"/>
    <property type="match status" value="1"/>
</dbReference>
<evidence type="ECO:0000259" key="19">
    <source>
        <dbReference type="Pfam" id="PF11892"/>
    </source>
</evidence>
<dbReference type="PANTHER" id="PTHR43393">
    <property type="entry name" value="CYTOKININ RIBOSIDE 5'-MONOPHOSPHATE PHOSPHORIBOHYDROLASE"/>
    <property type="match status" value="1"/>
</dbReference>
<evidence type="ECO:0000256" key="8">
    <source>
        <dbReference type="ARBA" id="ARBA00051083"/>
    </source>
</evidence>
<dbReference type="GO" id="GO:0008714">
    <property type="term" value="F:AMP nucleosidase activity"/>
    <property type="evidence" value="ECO:0007669"/>
    <property type="project" value="UniProtKB-EC"/>
</dbReference>
<evidence type="ECO:0000256" key="6">
    <source>
        <dbReference type="ARBA" id="ARBA00050093"/>
    </source>
</evidence>
<dbReference type="InterPro" id="IPR021826">
    <property type="entry name" value="PpnN_C"/>
</dbReference>
<dbReference type="KEGG" id="slo:Shew_2755"/>
<evidence type="ECO:0000256" key="13">
    <source>
        <dbReference type="ARBA" id="ARBA00073719"/>
    </source>
</evidence>
<dbReference type="Gene3D" id="3.30.1850.10">
    <property type="entry name" value="MoCo carrier protein-like"/>
    <property type="match status" value="1"/>
</dbReference>
<dbReference type="FunFam" id="3.30.1850.10:FF:000001">
    <property type="entry name" value="LOG family protein YgdH"/>
    <property type="match status" value="1"/>
</dbReference>